<name>A0A1W6WY53_BACTU</name>
<dbReference type="EMBL" id="CP021062">
    <property type="protein sequence ID" value="ARP61490.1"/>
    <property type="molecule type" value="Genomic_DNA"/>
</dbReference>
<dbReference type="AlphaFoldDB" id="A0A1W6WY53"/>
<evidence type="ECO:0000313" key="2">
    <source>
        <dbReference type="Proteomes" id="UP000194143"/>
    </source>
</evidence>
<reference evidence="1 2" key="1">
    <citation type="submission" date="2017-04" db="EMBL/GenBank/DDBJ databases">
        <title>Complete Genome Sequence of Bacillus thuringiensis type Strain ATCC 10792.</title>
        <authorList>
            <person name="Oh D.-H."/>
            <person name="Park B.-J."/>
            <person name="Shuai W."/>
            <person name="Chelliah R."/>
        </authorList>
    </citation>
    <scope>NUCLEOTIDE SEQUENCE [LARGE SCALE GENOMIC DNA]</scope>
    <source>
        <strain evidence="1 2">ATCC 10792</strain>
        <plasmid evidence="1 2">poh1</plasmid>
    </source>
</reference>
<accession>A0A1W6WY53</accession>
<gene>
    <name evidence="1" type="ORF">CAB88_31345</name>
</gene>
<keyword evidence="1" id="KW-0614">Plasmid</keyword>
<organism evidence="1 2">
    <name type="scientific">Bacillus thuringiensis</name>
    <dbReference type="NCBI Taxonomy" id="1428"/>
    <lineage>
        <taxon>Bacteria</taxon>
        <taxon>Bacillati</taxon>
        <taxon>Bacillota</taxon>
        <taxon>Bacilli</taxon>
        <taxon>Bacillales</taxon>
        <taxon>Bacillaceae</taxon>
        <taxon>Bacillus</taxon>
        <taxon>Bacillus cereus group</taxon>
    </lineage>
</organism>
<sequence>MNVGWHKPTYLLSFTCTDCSSKTEDMRLVAEKRCNRKIFNVLSPHASQNCENQAKVDSVVSQRTRYLCSHRRDCG</sequence>
<proteinExistence type="predicted"/>
<evidence type="ECO:0000313" key="1">
    <source>
        <dbReference type="EMBL" id="ARP61490.1"/>
    </source>
</evidence>
<dbReference type="Proteomes" id="UP000194143">
    <property type="component" value="Plasmid poh1"/>
</dbReference>
<geneLocation type="plasmid" evidence="1 2">
    <name>poh1</name>
</geneLocation>
<protein>
    <submittedName>
        <fullName evidence="1">Uncharacterized protein</fullName>
    </submittedName>
</protein>
<keyword evidence="2" id="KW-1185">Reference proteome</keyword>